<dbReference type="InterPro" id="IPR000408">
    <property type="entry name" value="Reg_chr_condens"/>
</dbReference>
<dbReference type="PROSITE" id="PS50012">
    <property type="entry name" value="RCC1_3"/>
    <property type="match status" value="6"/>
</dbReference>
<evidence type="ECO:0000313" key="4">
    <source>
        <dbReference type="Proteomes" id="UP000208104"/>
    </source>
</evidence>
<protein>
    <submittedName>
        <fullName evidence="3">Putative regulator of chromosome condenstation family protein</fullName>
    </submittedName>
</protein>
<organism evidence="3 4">
    <name type="scientific">Brevibacillus phage Jenst</name>
    <dbReference type="NCBI Taxonomy" id="1691954"/>
    <lineage>
        <taxon>Viruses</taxon>
        <taxon>Duplodnaviria</taxon>
        <taxon>Heunggongvirae</taxon>
        <taxon>Uroviricota</taxon>
        <taxon>Caudoviricetes</taxon>
        <taxon>Jenstvirus</taxon>
        <taxon>Jenstvirus jenst</taxon>
    </lineage>
</organism>
<dbReference type="InterPro" id="IPR058923">
    <property type="entry name" value="RCC1-like_dom"/>
</dbReference>
<name>A0A0K2CN33_9CAUD</name>
<evidence type="ECO:0000256" key="1">
    <source>
        <dbReference type="ARBA" id="ARBA00022737"/>
    </source>
</evidence>
<dbReference type="Pfam" id="PF13540">
    <property type="entry name" value="RCC1_2"/>
    <property type="match status" value="1"/>
</dbReference>
<evidence type="ECO:0000259" key="2">
    <source>
        <dbReference type="Pfam" id="PF25390"/>
    </source>
</evidence>
<dbReference type="Gene3D" id="2.130.10.30">
    <property type="entry name" value="Regulator of chromosome condensation 1/beta-lactamase-inhibitor protein II"/>
    <property type="match status" value="2"/>
</dbReference>
<dbReference type="EMBL" id="KT151955">
    <property type="protein sequence ID" value="ALA07181.1"/>
    <property type="molecule type" value="Genomic_DNA"/>
</dbReference>
<proteinExistence type="predicted"/>
<dbReference type="Proteomes" id="UP000208104">
    <property type="component" value="Segment"/>
</dbReference>
<dbReference type="InterPro" id="IPR009091">
    <property type="entry name" value="RCC1/BLIP-II"/>
</dbReference>
<dbReference type="SUPFAM" id="SSF50985">
    <property type="entry name" value="RCC1/BLIP-II"/>
    <property type="match status" value="2"/>
</dbReference>
<keyword evidence="1" id="KW-0677">Repeat</keyword>
<dbReference type="RefSeq" id="YP_009199112.1">
    <property type="nucleotide sequence ID" value="NC_028805.1"/>
</dbReference>
<dbReference type="GeneID" id="26625999"/>
<dbReference type="Pfam" id="PF25390">
    <property type="entry name" value="WD40_RLD"/>
    <property type="match status" value="1"/>
</dbReference>
<dbReference type="KEGG" id="vg:26625999"/>
<keyword evidence="4" id="KW-1185">Reference proteome</keyword>
<reference evidence="3 4" key="1">
    <citation type="journal article" date="2015" name="Genome Announc.">
        <title>Genome Sequences of Five Additional Brevibacillus laterosporus Bacteriophages.</title>
        <authorList>
            <person name="Merrill B.D."/>
            <person name="Berg J.A."/>
            <person name="Graves K.A."/>
            <person name="Ward A.T."/>
            <person name="Hilton J.A."/>
            <person name="Wake B.N."/>
            <person name="Grose J.H."/>
            <person name="Breakwell D.P."/>
            <person name="Burnett S.H."/>
        </authorList>
    </citation>
    <scope>NUCLEOTIDE SEQUENCE [LARGE SCALE GENOMIC DNA]</scope>
</reference>
<accession>A0A0K2CN33</accession>
<dbReference type="PROSITE" id="PS00626">
    <property type="entry name" value="RCC1_2"/>
    <property type="match status" value="1"/>
</dbReference>
<dbReference type="OrthoDB" id="29731at10239"/>
<evidence type="ECO:0000313" key="3">
    <source>
        <dbReference type="EMBL" id="ALA07181.1"/>
    </source>
</evidence>
<dbReference type="PRINTS" id="PR00633">
    <property type="entry name" value="RCCNDNSATION"/>
</dbReference>
<dbReference type="PANTHER" id="PTHR22872">
    <property type="entry name" value="BTK-BINDING PROTEIN-RELATED"/>
    <property type="match status" value="1"/>
</dbReference>
<gene>
    <name evidence="3" type="ORF">JENST_51</name>
</gene>
<dbReference type="InterPro" id="IPR051625">
    <property type="entry name" value="Signaling_Regulatory_Domain"/>
</dbReference>
<feature type="domain" description="RCC1-like" evidence="2">
    <location>
        <begin position="6"/>
        <end position="286"/>
    </location>
</feature>
<sequence length="775" mass="85417">MSGQSSYHGLFIKNDGAVYGVGYNHYGQLAQERNVNTSNVNWQPQISKGLSNVKMVAQGMYHSLILSNNGELYSVGYNYYGQLGTTVGWRTQNAHQDPVLIMADVKEIACGYLHSVVLKDNGDVYTFGYGNFGQLGNGSYNDVSVPQKVATNAKHVGAGNICSFYISQDDKLYGCGYNKYGNLGLSNTADHYQWTYIMSDIKQVDGGVYHSLFLTLDGKALACGYNYYGQLGTNVGAGLSTAYPQPREIMQDVKQVVGGGDSTYIVTSSGDLYTVGRSNYGQLGSGSYSDINYQLKKVRSNVRQVAAGYYHSHVLDNDGKVYGAGWNLYGQVGVSNNTGTNAPNPNYLFVTDNVRKLYGTLESVIRFTDVSVTSSFHKEDVSLTMNIGHVAKDLVSYRILVNNTQKFPNKGWTPPQNTNFILTKLLPHSFFDLGDNVLALEVKDSSSSAEAISFNITKVNQNPAVSPLLSSTTVHKDNVRVGGSVSDIDGDKVQYRVLLNNVQKYPTLGFTELMPSPANIGVVINNADLSVGANTLKIEAKDDLGALTTWSQVIIKMNTAPNITGDVFGNFINLQVADSDRDKVQYRIIFNGVQLYPQDGYTEYAQTPFDIKYTIPRQLVKKGINNTVRVETVDELNGYKAWEKNFTGAYSGLMFCDATETFYSDDFGDILKYLDFGTIVAGQTTAAERVFIKNTLGYPVENLRIWVNHRELDGLNAKAEISKLDAPFQALPELKYVERINHNEKISFYVRVATTRQAMWGGMFDVLTKADPAMG</sequence>